<dbReference type="OrthoDB" id="9771846at2"/>
<sequence>MIQLSIIIVNYKSAQLICDCVQSIYAQNSVINFEIIVIDNNSNDDSKEKILSFFPEVIWIEMNYNSGFARANNEGIKKSQGNIVLLLNNDTIIENNAIEKCIIQFTDSPYVACGVQLLNPDRTPQISGNYAMKGGLNYLLPLPFLGSILKFFAALAGVKKPNVPDASGVVEVDWINGAFLMVKKNAIQKAGLLDEDFFLYAEEAEWCSRLKQVGKLCIYGGINVIHLQGETANETFNSTGKGYTNLFDQRGFQIMLSNLVRIRKEFGVLWFLIILSFYIFEIPVFFIGVLFCKIFFIKTNSFQQANKYAGNVFSLIKLAPTIIKGRPHFYKVL</sequence>
<dbReference type="Pfam" id="PF00535">
    <property type="entry name" value="Glycos_transf_2"/>
    <property type="match status" value="1"/>
</dbReference>
<feature type="domain" description="Glycosyltransferase 2-like" evidence="2">
    <location>
        <begin position="5"/>
        <end position="132"/>
    </location>
</feature>
<evidence type="ECO:0000256" key="1">
    <source>
        <dbReference type="SAM" id="Phobius"/>
    </source>
</evidence>
<keyword evidence="1" id="KW-1133">Transmembrane helix</keyword>
<dbReference type="PANTHER" id="PTHR43179:SF7">
    <property type="entry name" value="RHAMNOSYLTRANSFERASE WBBL"/>
    <property type="match status" value="1"/>
</dbReference>
<keyword evidence="4" id="KW-1185">Reference proteome</keyword>
<keyword evidence="1" id="KW-0812">Transmembrane</keyword>
<keyword evidence="3" id="KW-0808">Transferase</keyword>
<dbReference type="Gene3D" id="3.90.550.10">
    <property type="entry name" value="Spore Coat Polysaccharide Biosynthesis Protein SpsA, Chain A"/>
    <property type="match status" value="1"/>
</dbReference>
<dbReference type="InterPro" id="IPR001173">
    <property type="entry name" value="Glyco_trans_2-like"/>
</dbReference>
<evidence type="ECO:0000313" key="4">
    <source>
        <dbReference type="Proteomes" id="UP000267223"/>
    </source>
</evidence>
<dbReference type="PANTHER" id="PTHR43179">
    <property type="entry name" value="RHAMNOSYLTRANSFERASE WBBL"/>
    <property type="match status" value="1"/>
</dbReference>
<comment type="caution">
    <text evidence="3">The sequence shown here is derived from an EMBL/GenBank/DDBJ whole genome shotgun (WGS) entry which is preliminary data.</text>
</comment>
<protein>
    <submittedName>
        <fullName evidence="3">Glycosyltransferase family 2 protein</fullName>
    </submittedName>
</protein>
<evidence type="ECO:0000259" key="2">
    <source>
        <dbReference type="Pfam" id="PF00535"/>
    </source>
</evidence>
<evidence type="ECO:0000313" key="3">
    <source>
        <dbReference type="EMBL" id="RNI40249.1"/>
    </source>
</evidence>
<dbReference type="AlphaFoldDB" id="A0A3M9NR31"/>
<dbReference type="InterPro" id="IPR029044">
    <property type="entry name" value="Nucleotide-diphossugar_trans"/>
</dbReference>
<keyword evidence="1" id="KW-0472">Membrane</keyword>
<organism evidence="3 4">
    <name type="scientific">Hanamia caeni</name>
    <dbReference type="NCBI Taxonomy" id="2294116"/>
    <lineage>
        <taxon>Bacteria</taxon>
        <taxon>Pseudomonadati</taxon>
        <taxon>Bacteroidota</taxon>
        <taxon>Chitinophagia</taxon>
        <taxon>Chitinophagales</taxon>
        <taxon>Chitinophagaceae</taxon>
        <taxon>Hanamia</taxon>
    </lineage>
</organism>
<proteinExistence type="predicted"/>
<dbReference type="RefSeq" id="WP_123119140.1">
    <property type="nucleotide sequence ID" value="NZ_RJJR01000001.1"/>
</dbReference>
<dbReference type="GO" id="GO:0016740">
    <property type="term" value="F:transferase activity"/>
    <property type="evidence" value="ECO:0007669"/>
    <property type="project" value="UniProtKB-KW"/>
</dbReference>
<dbReference type="SUPFAM" id="SSF53448">
    <property type="entry name" value="Nucleotide-diphospho-sugar transferases"/>
    <property type="match status" value="1"/>
</dbReference>
<accession>A0A3M9NR31</accession>
<name>A0A3M9NR31_9BACT</name>
<gene>
    <name evidence="3" type="ORF">EFY79_02830</name>
</gene>
<reference evidence="3 4" key="1">
    <citation type="submission" date="2018-11" db="EMBL/GenBank/DDBJ databases">
        <title>Draft genome sequence of Ferruginibacter sp. BO-59.</title>
        <authorList>
            <person name="Im W.T."/>
        </authorList>
    </citation>
    <scope>NUCLEOTIDE SEQUENCE [LARGE SCALE GENOMIC DNA]</scope>
    <source>
        <strain evidence="3 4">BO-59</strain>
    </source>
</reference>
<feature type="transmembrane region" description="Helical" evidence="1">
    <location>
        <begin position="268"/>
        <end position="296"/>
    </location>
</feature>
<dbReference type="Proteomes" id="UP000267223">
    <property type="component" value="Unassembled WGS sequence"/>
</dbReference>
<dbReference type="CDD" id="cd04186">
    <property type="entry name" value="GT_2_like_c"/>
    <property type="match status" value="1"/>
</dbReference>
<dbReference type="EMBL" id="RJJR01000001">
    <property type="protein sequence ID" value="RNI40249.1"/>
    <property type="molecule type" value="Genomic_DNA"/>
</dbReference>